<keyword evidence="5 7" id="KW-1133">Transmembrane helix</keyword>
<name>A0A381U429_9ZZZZ</name>
<feature type="domain" description="Mechanosensitive ion channel MscS" evidence="8">
    <location>
        <begin position="169"/>
        <end position="235"/>
    </location>
</feature>
<evidence type="ECO:0000259" key="9">
    <source>
        <dbReference type="Pfam" id="PF21082"/>
    </source>
</evidence>
<keyword evidence="6 7" id="KW-0472">Membrane</keyword>
<dbReference type="AlphaFoldDB" id="A0A381U429"/>
<dbReference type="PANTHER" id="PTHR30566:SF25">
    <property type="entry name" value="INNER MEMBRANE PROTEIN"/>
    <property type="match status" value="1"/>
</dbReference>
<feature type="transmembrane region" description="Helical" evidence="7">
    <location>
        <begin position="84"/>
        <end position="112"/>
    </location>
</feature>
<evidence type="ECO:0008006" key="12">
    <source>
        <dbReference type="Google" id="ProtNLM"/>
    </source>
</evidence>
<dbReference type="Gene3D" id="3.30.70.100">
    <property type="match status" value="1"/>
</dbReference>
<evidence type="ECO:0000256" key="1">
    <source>
        <dbReference type="ARBA" id="ARBA00004651"/>
    </source>
</evidence>
<dbReference type="Pfam" id="PF00924">
    <property type="entry name" value="MS_channel_2nd"/>
    <property type="match status" value="1"/>
</dbReference>
<dbReference type="SUPFAM" id="SSF50182">
    <property type="entry name" value="Sm-like ribonucleoproteins"/>
    <property type="match status" value="1"/>
</dbReference>
<dbReference type="InterPro" id="IPR023408">
    <property type="entry name" value="MscS_beta-dom_sf"/>
</dbReference>
<organism evidence="11">
    <name type="scientific">marine metagenome</name>
    <dbReference type="NCBI Taxonomy" id="408172"/>
    <lineage>
        <taxon>unclassified sequences</taxon>
        <taxon>metagenomes</taxon>
        <taxon>ecological metagenomes</taxon>
    </lineage>
</organism>
<evidence type="ECO:0000256" key="2">
    <source>
        <dbReference type="ARBA" id="ARBA00008017"/>
    </source>
</evidence>
<evidence type="ECO:0000259" key="10">
    <source>
        <dbReference type="Pfam" id="PF21088"/>
    </source>
</evidence>
<evidence type="ECO:0000256" key="7">
    <source>
        <dbReference type="SAM" id="Phobius"/>
    </source>
</evidence>
<keyword evidence="4 7" id="KW-0812">Transmembrane</keyword>
<evidence type="ECO:0000256" key="4">
    <source>
        <dbReference type="ARBA" id="ARBA00022692"/>
    </source>
</evidence>
<protein>
    <recommendedName>
        <fullName evidence="12">Mechanosensitive ion channel protein MscS</fullName>
    </recommendedName>
</protein>
<evidence type="ECO:0000313" key="11">
    <source>
        <dbReference type="EMBL" id="SVA22338.1"/>
    </source>
</evidence>
<dbReference type="PANTHER" id="PTHR30566">
    <property type="entry name" value="YNAI-RELATED MECHANOSENSITIVE ION CHANNEL"/>
    <property type="match status" value="1"/>
</dbReference>
<dbReference type="Pfam" id="PF21082">
    <property type="entry name" value="MS_channel_3rd"/>
    <property type="match status" value="1"/>
</dbReference>
<keyword evidence="3" id="KW-1003">Cell membrane</keyword>
<reference evidence="11" key="1">
    <citation type="submission" date="2018-05" db="EMBL/GenBank/DDBJ databases">
        <authorList>
            <person name="Lanie J.A."/>
            <person name="Ng W.-L."/>
            <person name="Kazmierczak K.M."/>
            <person name="Andrzejewski T.M."/>
            <person name="Davidsen T.M."/>
            <person name="Wayne K.J."/>
            <person name="Tettelin H."/>
            <person name="Glass J.I."/>
            <person name="Rusch D."/>
            <person name="Podicherti R."/>
            <person name="Tsui H.-C.T."/>
            <person name="Winkler M.E."/>
        </authorList>
    </citation>
    <scope>NUCLEOTIDE SEQUENCE</scope>
</reference>
<dbReference type="Gene3D" id="1.10.287.1260">
    <property type="match status" value="1"/>
</dbReference>
<evidence type="ECO:0000256" key="6">
    <source>
        <dbReference type="ARBA" id="ARBA00023136"/>
    </source>
</evidence>
<comment type="subcellular location">
    <subcellularLocation>
        <location evidence="1">Cell membrane</location>
        <topology evidence="1">Multi-pass membrane protein</topology>
    </subcellularLocation>
</comment>
<dbReference type="InterPro" id="IPR010920">
    <property type="entry name" value="LSM_dom_sf"/>
</dbReference>
<dbReference type="SUPFAM" id="SSF82689">
    <property type="entry name" value="Mechanosensitive channel protein MscS (YggB), C-terminal domain"/>
    <property type="match status" value="1"/>
</dbReference>
<dbReference type="SUPFAM" id="SSF82861">
    <property type="entry name" value="Mechanosensitive channel protein MscS (YggB), transmembrane region"/>
    <property type="match status" value="1"/>
</dbReference>
<feature type="transmembrane region" description="Helical" evidence="7">
    <location>
        <begin position="12"/>
        <end position="29"/>
    </location>
</feature>
<evidence type="ECO:0000256" key="3">
    <source>
        <dbReference type="ARBA" id="ARBA00022475"/>
    </source>
</evidence>
<gene>
    <name evidence="11" type="ORF">METZ01_LOCUS75192</name>
</gene>
<dbReference type="InterPro" id="IPR049142">
    <property type="entry name" value="MS_channel_1st"/>
</dbReference>
<dbReference type="InterPro" id="IPR011014">
    <property type="entry name" value="MscS_channel_TM-2"/>
</dbReference>
<dbReference type="InterPro" id="IPR006685">
    <property type="entry name" value="MscS_channel_2nd"/>
</dbReference>
<feature type="domain" description="Mechanosensitive ion channel transmembrane helices 2/3" evidence="10">
    <location>
        <begin position="127"/>
        <end position="168"/>
    </location>
</feature>
<dbReference type="GO" id="GO:0055085">
    <property type="term" value="P:transmembrane transport"/>
    <property type="evidence" value="ECO:0007669"/>
    <property type="project" value="InterPro"/>
</dbReference>
<proteinExistence type="inferred from homology"/>
<dbReference type="InterPro" id="IPR049278">
    <property type="entry name" value="MS_channel_C"/>
</dbReference>
<feature type="transmembrane region" description="Helical" evidence="7">
    <location>
        <begin position="50"/>
        <end position="72"/>
    </location>
</feature>
<evidence type="ECO:0000259" key="8">
    <source>
        <dbReference type="Pfam" id="PF00924"/>
    </source>
</evidence>
<sequence>MPFDLHSYKDPLIALGFVLGAAFVGWIFKKYIHNRLKKVAEKTSWKGDNVVLDAVESSTILWFALGGVYLAVNRLSFGEQLMGTIQTVIMILFVLSITLALSRMAVGLLEIIAESNEAFPSTTMFSNLARIMIMTVGMLVIFQTLGISITPMLTALGVGGLAISLALKDTLSDLFAGLHILLSRKVVPGDLVELDTLHKGTVQNITWRNTIIQDRRNNTVVIPNARLSTAIMTNFDVPVKLLVARIACGVSYDSDLDHVERVVLEVADEVKSNVEGADKNYEPSITFINFGESSIDFRVSIGSNDYGGQWAVTHQFIKRLHKRFKEEGIEIPFPIRTVYQRNGE</sequence>
<dbReference type="EMBL" id="UINC01005598">
    <property type="protein sequence ID" value="SVA22338.1"/>
    <property type="molecule type" value="Genomic_DNA"/>
</dbReference>
<dbReference type="GO" id="GO:0005886">
    <property type="term" value="C:plasma membrane"/>
    <property type="evidence" value="ECO:0007669"/>
    <property type="project" value="UniProtKB-SubCell"/>
</dbReference>
<dbReference type="Pfam" id="PF21088">
    <property type="entry name" value="MS_channel_1st"/>
    <property type="match status" value="1"/>
</dbReference>
<dbReference type="Gene3D" id="2.30.30.60">
    <property type="match status" value="1"/>
</dbReference>
<accession>A0A381U429</accession>
<evidence type="ECO:0000256" key="5">
    <source>
        <dbReference type="ARBA" id="ARBA00022989"/>
    </source>
</evidence>
<feature type="domain" description="Mechanosensitive ion channel MscS C-terminal" evidence="9">
    <location>
        <begin position="246"/>
        <end position="331"/>
    </location>
</feature>
<dbReference type="InterPro" id="IPR011066">
    <property type="entry name" value="MscS_channel_C_sf"/>
</dbReference>
<comment type="similarity">
    <text evidence="2">Belongs to the MscS (TC 1.A.23) family.</text>
</comment>